<evidence type="ECO:0000313" key="1">
    <source>
        <dbReference type="EMBL" id="KAJ1647425.1"/>
    </source>
</evidence>
<reference evidence="1" key="1">
    <citation type="submission" date="2022-07" db="EMBL/GenBank/DDBJ databases">
        <title>Phylogenomic reconstructions and comparative analyses of Kickxellomycotina fungi.</title>
        <authorList>
            <person name="Reynolds N.K."/>
            <person name="Stajich J.E."/>
            <person name="Barry K."/>
            <person name="Grigoriev I.V."/>
            <person name="Crous P."/>
            <person name="Smith M.E."/>
        </authorList>
    </citation>
    <scope>NUCLEOTIDE SEQUENCE</scope>
    <source>
        <strain evidence="1">NBRC 105413</strain>
    </source>
</reference>
<dbReference type="InterPro" id="IPR036322">
    <property type="entry name" value="WD40_repeat_dom_sf"/>
</dbReference>
<dbReference type="Proteomes" id="UP001145021">
    <property type="component" value="Unassembled WGS sequence"/>
</dbReference>
<dbReference type="SUPFAM" id="SSF50978">
    <property type="entry name" value="WD40 repeat-like"/>
    <property type="match status" value="1"/>
</dbReference>
<evidence type="ECO:0000313" key="2">
    <source>
        <dbReference type="Proteomes" id="UP001145021"/>
    </source>
</evidence>
<dbReference type="GO" id="GO:1990810">
    <property type="term" value="P:microtubule anchoring at mitotic spindle pole body"/>
    <property type="evidence" value="ECO:0007669"/>
    <property type="project" value="TreeGrafter"/>
</dbReference>
<dbReference type="AlphaFoldDB" id="A0A9W7XPH4"/>
<name>A0A9W7XPH4_9FUNG</name>
<dbReference type="InterPro" id="IPR052778">
    <property type="entry name" value="Centrosome-WD_assoc"/>
</dbReference>
<gene>
    <name evidence="1" type="primary">WRAP73</name>
    <name evidence="1" type="ORF">LPJ64_001201</name>
</gene>
<dbReference type="InterPro" id="IPR015943">
    <property type="entry name" value="WD40/YVTN_repeat-like_dom_sf"/>
</dbReference>
<sequence>MEFTDLYKQSNSQLVSFSPDGKLIAVAVEHRLIVRDAETPKRIHRVYSCSYESAPYIQEILWSPDSQFLLTASYAADRVDVWSLEDESWRCSIHDEVSRVEKALWTPDSRHVLTFSELDLRLSIWSLHGRDERRYIQYPKSSVPVAFHPEGAYMALAQRHDYHDYIAIYATDGWQLVKEIEIATVDLTGLKWSPDGLHIVAWDTASSFCVIVVNVAGIIKRQYQPEDEGLGIRTCAWSPTGQLLALGGYDRKIRVLNHLTWRPIATLVHRPQISGEVDVFSEAEVGQSLAQASQAVLASKQRVHTRFDLESTPTSIKTVVPQDIHRAAEAKIGVSVVEFNAEGTLLASINESMPNALWVWRVADMRLITVIQTIRPIRTCKWSPVESVLAFVTGMATVYVWKQDQGCHLFEIPTATVNVTSLVWNPNGDSLAIIAKNVFTLAFITE</sequence>
<accession>A0A9W7XPH4</accession>
<dbReference type="PANTHER" id="PTHR16220:SF0">
    <property type="entry name" value="WD REPEAT-CONTAINING PROTEIN WRAP73"/>
    <property type="match status" value="1"/>
</dbReference>
<dbReference type="GO" id="GO:0005815">
    <property type="term" value="C:microtubule organizing center"/>
    <property type="evidence" value="ECO:0007669"/>
    <property type="project" value="TreeGrafter"/>
</dbReference>
<dbReference type="SMART" id="SM00320">
    <property type="entry name" value="WD40"/>
    <property type="match status" value="4"/>
</dbReference>
<proteinExistence type="predicted"/>
<dbReference type="Gene3D" id="2.130.10.10">
    <property type="entry name" value="YVTN repeat-like/Quinoprotein amine dehydrogenase"/>
    <property type="match status" value="2"/>
</dbReference>
<organism evidence="1 2">
    <name type="scientific">Coemansia asiatica</name>
    <dbReference type="NCBI Taxonomy" id="1052880"/>
    <lineage>
        <taxon>Eukaryota</taxon>
        <taxon>Fungi</taxon>
        <taxon>Fungi incertae sedis</taxon>
        <taxon>Zoopagomycota</taxon>
        <taxon>Kickxellomycotina</taxon>
        <taxon>Kickxellomycetes</taxon>
        <taxon>Kickxellales</taxon>
        <taxon>Kickxellaceae</taxon>
        <taxon>Coemansia</taxon>
    </lineage>
</organism>
<dbReference type="GO" id="GO:1990811">
    <property type="term" value="C:MWP complex"/>
    <property type="evidence" value="ECO:0007669"/>
    <property type="project" value="TreeGrafter"/>
</dbReference>
<comment type="caution">
    <text evidence="1">The sequence shown here is derived from an EMBL/GenBank/DDBJ whole genome shotgun (WGS) entry which is preliminary data.</text>
</comment>
<dbReference type="Pfam" id="PF00400">
    <property type="entry name" value="WD40"/>
    <property type="match status" value="1"/>
</dbReference>
<dbReference type="EMBL" id="JANBOH010000030">
    <property type="protein sequence ID" value="KAJ1647425.1"/>
    <property type="molecule type" value="Genomic_DNA"/>
</dbReference>
<dbReference type="PANTHER" id="PTHR16220">
    <property type="entry name" value="WD REPEAT PROTEIN 8-RELATED"/>
    <property type="match status" value="1"/>
</dbReference>
<keyword evidence="2" id="KW-1185">Reference proteome</keyword>
<dbReference type="InterPro" id="IPR001680">
    <property type="entry name" value="WD40_rpt"/>
</dbReference>
<protein>
    <submittedName>
        <fullName evidence="1">WD repeat-containing protein wrap73</fullName>
    </submittedName>
</protein>